<keyword evidence="2" id="KW-1185">Reference proteome</keyword>
<sequence>MMESRGHATVELSLLSEYLTLLKIPTEGTSRATMSMMGIATFGNGGMWLLRRRCVSFRDNSGSLRINLLSVTRSWLSYR</sequence>
<dbReference type="HOGENOM" id="CLU_2612986_0_0_1"/>
<protein>
    <submittedName>
        <fullName evidence="1">Uncharacterized protein</fullName>
    </submittedName>
</protein>
<name>A0A0D3AH06_BRAOL</name>
<reference evidence="1" key="1">
    <citation type="journal article" date="2014" name="Genome Biol.">
        <title>Transcriptome and methylome profiling reveals relics of genome dominance in the mesopolyploid Brassica oleracea.</title>
        <authorList>
            <person name="Parkin I.A."/>
            <person name="Koh C."/>
            <person name="Tang H."/>
            <person name="Robinson S.J."/>
            <person name="Kagale S."/>
            <person name="Clarke W.E."/>
            <person name="Town C.D."/>
            <person name="Nixon J."/>
            <person name="Krishnakumar V."/>
            <person name="Bidwell S.L."/>
            <person name="Denoeud F."/>
            <person name="Belcram H."/>
            <person name="Links M.G."/>
            <person name="Just J."/>
            <person name="Clarke C."/>
            <person name="Bender T."/>
            <person name="Huebert T."/>
            <person name="Mason A.S."/>
            <person name="Pires J.C."/>
            <person name="Barker G."/>
            <person name="Moore J."/>
            <person name="Walley P.G."/>
            <person name="Manoli S."/>
            <person name="Batley J."/>
            <person name="Edwards D."/>
            <person name="Nelson M.N."/>
            <person name="Wang X."/>
            <person name="Paterson A.H."/>
            <person name="King G."/>
            <person name="Bancroft I."/>
            <person name="Chalhoub B."/>
            <person name="Sharpe A.G."/>
        </authorList>
    </citation>
    <scope>NUCLEOTIDE SEQUENCE [LARGE SCALE GENOMIC DNA]</scope>
    <source>
        <strain evidence="1">cv. TO1000</strain>
    </source>
</reference>
<dbReference type="EnsemblPlants" id="Bo26143s010.1">
    <property type="protein sequence ID" value="Bo26143s010.1"/>
    <property type="gene ID" value="Bo26143s010"/>
</dbReference>
<dbReference type="Proteomes" id="UP000032141">
    <property type="component" value="Unassembled WGS sequence"/>
</dbReference>
<accession>A0A0D3AH06</accession>
<evidence type="ECO:0000313" key="2">
    <source>
        <dbReference type="Proteomes" id="UP000032141"/>
    </source>
</evidence>
<dbReference type="AlphaFoldDB" id="A0A0D3AH06"/>
<reference evidence="1" key="2">
    <citation type="submission" date="2015-06" db="UniProtKB">
        <authorList>
            <consortium name="EnsemblPlants"/>
        </authorList>
    </citation>
    <scope>IDENTIFICATION</scope>
</reference>
<proteinExistence type="predicted"/>
<organism evidence="1 2">
    <name type="scientific">Brassica oleracea var. oleracea</name>
    <dbReference type="NCBI Taxonomy" id="109376"/>
    <lineage>
        <taxon>Eukaryota</taxon>
        <taxon>Viridiplantae</taxon>
        <taxon>Streptophyta</taxon>
        <taxon>Embryophyta</taxon>
        <taxon>Tracheophyta</taxon>
        <taxon>Spermatophyta</taxon>
        <taxon>Magnoliopsida</taxon>
        <taxon>eudicotyledons</taxon>
        <taxon>Gunneridae</taxon>
        <taxon>Pentapetalae</taxon>
        <taxon>rosids</taxon>
        <taxon>malvids</taxon>
        <taxon>Brassicales</taxon>
        <taxon>Brassicaceae</taxon>
        <taxon>Brassiceae</taxon>
        <taxon>Brassica</taxon>
    </lineage>
</organism>
<dbReference type="Gramene" id="Bo26143s010.1">
    <property type="protein sequence ID" value="Bo26143s010.1"/>
    <property type="gene ID" value="Bo26143s010"/>
</dbReference>
<evidence type="ECO:0000313" key="1">
    <source>
        <dbReference type="EnsemblPlants" id="Bo26143s010.1"/>
    </source>
</evidence>